<accession>A0A317MZS6</accession>
<protein>
    <submittedName>
        <fullName evidence="4">Nitronate monooxygenase</fullName>
    </submittedName>
</protein>
<comment type="caution">
    <text evidence="4">The sequence shown here is derived from an EMBL/GenBank/DDBJ whole genome shotgun (WGS) entry which is preliminary data.</text>
</comment>
<dbReference type="AlphaFoldDB" id="A0A317MZS6"/>
<evidence type="ECO:0000256" key="2">
    <source>
        <dbReference type="ARBA" id="ARBA00022643"/>
    </source>
</evidence>
<keyword evidence="5" id="KW-1185">Reference proteome</keyword>
<dbReference type="PANTHER" id="PTHR32332">
    <property type="entry name" value="2-NITROPROPANE DIOXYGENASE"/>
    <property type="match status" value="1"/>
</dbReference>
<dbReference type="InterPro" id="IPR013785">
    <property type="entry name" value="Aldolase_TIM"/>
</dbReference>
<dbReference type="EMBL" id="QGTJ01000006">
    <property type="protein sequence ID" value="PWV61252.1"/>
    <property type="molecule type" value="Genomic_DNA"/>
</dbReference>
<dbReference type="Gene3D" id="3.20.20.70">
    <property type="entry name" value="Aldolase class I"/>
    <property type="match status" value="1"/>
</dbReference>
<dbReference type="Pfam" id="PF03060">
    <property type="entry name" value="NMO"/>
    <property type="match status" value="1"/>
</dbReference>
<dbReference type="PANTHER" id="PTHR32332:SF20">
    <property type="entry name" value="2-NITROPROPANE DIOXYGENASE-LIKE PROTEIN"/>
    <property type="match status" value="1"/>
</dbReference>
<dbReference type="Proteomes" id="UP000246569">
    <property type="component" value="Unassembled WGS sequence"/>
</dbReference>
<dbReference type="GO" id="GO:0018580">
    <property type="term" value="F:nitronate monooxygenase activity"/>
    <property type="evidence" value="ECO:0007669"/>
    <property type="project" value="InterPro"/>
</dbReference>
<keyword evidence="4" id="KW-0503">Monooxygenase</keyword>
<evidence type="ECO:0000256" key="3">
    <source>
        <dbReference type="ARBA" id="ARBA00023002"/>
    </source>
</evidence>
<evidence type="ECO:0000256" key="1">
    <source>
        <dbReference type="ARBA" id="ARBA00022630"/>
    </source>
</evidence>
<keyword evidence="3" id="KW-0560">Oxidoreductase</keyword>
<keyword evidence="1" id="KW-0285">Flavoprotein</keyword>
<evidence type="ECO:0000313" key="4">
    <source>
        <dbReference type="EMBL" id="PWV61252.1"/>
    </source>
</evidence>
<keyword evidence="2" id="KW-0288">FMN</keyword>
<dbReference type="InterPro" id="IPR004136">
    <property type="entry name" value="NMO"/>
</dbReference>
<dbReference type="SUPFAM" id="SSF51412">
    <property type="entry name" value="Inosine monophosphate dehydrogenase (IMPDH)"/>
    <property type="match status" value="1"/>
</dbReference>
<gene>
    <name evidence="4" type="ORF">C7443_106266</name>
</gene>
<dbReference type="OrthoDB" id="9778912at2"/>
<dbReference type="CDD" id="cd04730">
    <property type="entry name" value="NPD_like"/>
    <property type="match status" value="1"/>
</dbReference>
<name>A0A317MZS6_9GAMM</name>
<evidence type="ECO:0000313" key="5">
    <source>
        <dbReference type="Proteomes" id="UP000246569"/>
    </source>
</evidence>
<dbReference type="RefSeq" id="WP_110018921.1">
    <property type="nucleotide sequence ID" value="NZ_QGTJ01000006.1"/>
</dbReference>
<reference evidence="4 5" key="1">
    <citation type="submission" date="2018-05" db="EMBL/GenBank/DDBJ databases">
        <title>Genomic Encyclopedia of Type Strains, Phase IV (KMG-IV): sequencing the most valuable type-strain genomes for metagenomic binning, comparative biology and taxonomic classification.</title>
        <authorList>
            <person name="Goeker M."/>
        </authorList>
    </citation>
    <scope>NUCLEOTIDE SEQUENCE [LARGE SCALE GENOMIC DNA]</scope>
    <source>
        <strain evidence="4 5">DSM 23606</strain>
    </source>
</reference>
<proteinExistence type="predicted"/>
<sequence>MSTPGPFSTRVTQLFGTRLPIVAGGLQWLADARYVAAAARAGIIGFITAASFAELETLRDEIRRCHDLAAGAPFGVNLSMLPKLVADERTPALVELLIEEGVRFVETSGRSPEALLPALHGAGVRVLHKVPTLRHARKAQALGVDAVAVIGAEAGGHPGLELIGTLVQSALAAREIDIPLLIGGGIGSGAQLLAALALGADGVIVGTRFLVAEEIWAHRDYKERLLAAGAADTTLIQQSLRNTLRALSNDTAAAVQAIEREHGGDLQRLLPLIAGRIGRRAYETGDTRHGALSLGQSVAFADRIEPLAAIVDRFEAEALAALQRLDGLRAVS</sequence>
<organism evidence="4 5">
    <name type="scientific">Plasticicumulans acidivorans</name>
    <dbReference type="NCBI Taxonomy" id="886464"/>
    <lineage>
        <taxon>Bacteria</taxon>
        <taxon>Pseudomonadati</taxon>
        <taxon>Pseudomonadota</taxon>
        <taxon>Gammaproteobacteria</taxon>
        <taxon>Candidatus Competibacteraceae</taxon>
        <taxon>Plasticicumulans</taxon>
    </lineage>
</organism>